<dbReference type="PROSITE" id="PS00108">
    <property type="entry name" value="PROTEIN_KINASE_ST"/>
    <property type="match status" value="1"/>
</dbReference>
<reference evidence="16 17" key="1">
    <citation type="submission" date="2016-01" db="EMBL/GenBank/DDBJ databases">
        <title>Genome sequence of the yeast Holleya sinecauda.</title>
        <authorList>
            <person name="Dietrich F.S."/>
        </authorList>
    </citation>
    <scope>NUCLEOTIDE SEQUENCE [LARGE SCALE GENOMIC DNA]</scope>
    <source>
        <strain evidence="16 17">ATCC 58844</strain>
    </source>
</reference>
<keyword evidence="8 12" id="KW-0067">ATP-binding</keyword>
<dbReference type="InterPro" id="IPR017441">
    <property type="entry name" value="Protein_kinase_ATP_BS"/>
</dbReference>
<dbReference type="GO" id="GO:0005524">
    <property type="term" value="F:ATP binding"/>
    <property type="evidence" value="ECO:0007669"/>
    <property type="project" value="UniProtKB-UniRule"/>
</dbReference>
<keyword evidence="17" id="KW-1185">Reference proteome</keyword>
<evidence type="ECO:0000256" key="4">
    <source>
        <dbReference type="ARBA" id="ARBA00022553"/>
    </source>
</evidence>
<evidence type="ECO:0000256" key="3">
    <source>
        <dbReference type="ARBA" id="ARBA00022527"/>
    </source>
</evidence>
<dbReference type="OrthoDB" id="40902at2759"/>
<accession>A0A0X8HV22</accession>
<gene>
    <name evidence="16" type="ORF">AW171_hschr63916</name>
</gene>
<keyword evidence="9" id="KW-0112">Calmodulin-binding</keyword>
<dbReference type="FunFam" id="1.10.510.10:FF:000449">
    <property type="entry name" value="Calcium/calmodulin-dependent protein kinase"/>
    <property type="match status" value="1"/>
</dbReference>
<dbReference type="PROSITE" id="PS00107">
    <property type="entry name" value="PROTEIN_KINASE_ATP"/>
    <property type="match status" value="1"/>
</dbReference>
<dbReference type="RefSeq" id="XP_017988916.1">
    <property type="nucleotide sequence ID" value="XM_018133427.1"/>
</dbReference>
<dbReference type="SMART" id="SM00220">
    <property type="entry name" value="S_TKc"/>
    <property type="match status" value="1"/>
</dbReference>
<evidence type="ECO:0000313" key="17">
    <source>
        <dbReference type="Proteomes" id="UP000243052"/>
    </source>
</evidence>
<evidence type="ECO:0000256" key="5">
    <source>
        <dbReference type="ARBA" id="ARBA00022679"/>
    </source>
</evidence>
<evidence type="ECO:0000256" key="10">
    <source>
        <dbReference type="ARBA" id="ARBA00047307"/>
    </source>
</evidence>
<comment type="catalytic activity">
    <reaction evidence="11">
        <text>L-seryl-[protein] + ATP = O-phospho-L-seryl-[protein] + ADP + H(+)</text>
        <dbReference type="Rhea" id="RHEA:17989"/>
        <dbReference type="Rhea" id="RHEA-COMP:9863"/>
        <dbReference type="Rhea" id="RHEA-COMP:11604"/>
        <dbReference type="ChEBI" id="CHEBI:15378"/>
        <dbReference type="ChEBI" id="CHEBI:29999"/>
        <dbReference type="ChEBI" id="CHEBI:30616"/>
        <dbReference type="ChEBI" id="CHEBI:83421"/>
        <dbReference type="ChEBI" id="CHEBI:456216"/>
        <dbReference type="EC" id="2.7.11.17"/>
    </reaction>
</comment>
<protein>
    <recommendedName>
        <fullName evidence="2">calcium/calmodulin-dependent protein kinase</fullName>
        <ecNumber evidence="2">2.7.11.17</ecNumber>
    </recommendedName>
</protein>
<dbReference type="EMBL" id="CP014246">
    <property type="protein sequence ID" value="AMD21920.1"/>
    <property type="molecule type" value="Genomic_DNA"/>
</dbReference>
<name>A0A0X8HV22_9SACH</name>
<dbReference type="PANTHER" id="PTHR24347">
    <property type="entry name" value="SERINE/THREONINE-PROTEIN KINASE"/>
    <property type="match status" value="1"/>
</dbReference>
<evidence type="ECO:0000256" key="2">
    <source>
        <dbReference type="ARBA" id="ARBA00012434"/>
    </source>
</evidence>
<feature type="binding site" evidence="12">
    <location>
        <position position="91"/>
    </location>
    <ligand>
        <name>ATP</name>
        <dbReference type="ChEBI" id="CHEBI:30616"/>
    </ligand>
</feature>
<dbReference type="FunFam" id="3.30.200.20:FF:000278">
    <property type="entry name" value="Calcium/calmodulin-dependent protein kinase II"/>
    <property type="match status" value="1"/>
</dbReference>
<evidence type="ECO:0000313" key="16">
    <source>
        <dbReference type="EMBL" id="AMD21920.1"/>
    </source>
</evidence>
<evidence type="ECO:0000256" key="9">
    <source>
        <dbReference type="ARBA" id="ARBA00022860"/>
    </source>
</evidence>
<evidence type="ECO:0000256" key="12">
    <source>
        <dbReference type="PROSITE-ProRule" id="PRU10141"/>
    </source>
</evidence>
<evidence type="ECO:0000256" key="1">
    <source>
        <dbReference type="ARBA" id="ARBA00005354"/>
    </source>
</evidence>
<evidence type="ECO:0000256" key="7">
    <source>
        <dbReference type="ARBA" id="ARBA00022777"/>
    </source>
</evidence>
<keyword evidence="6 12" id="KW-0547">Nucleotide-binding</keyword>
<dbReference type="PROSITE" id="PS50011">
    <property type="entry name" value="PROTEIN_KINASE_DOM"/>
    <property type="match status" value="1"/>
</dbReference>
<comment type="similarity">
    <text evidence="1">Belongs to the protein kinase superfamily. CAMK Ser/Thr protein kinase family. CaMK subfamily.</text>
</comment>
<evidence type="ECO:0000259" key="15">
    <source>
        <dbReference type="PROSITE" id="PS50011"/>
    </source>
</evidence>
<dbReference type="STRING" id="45286.A0A0X8HV22"/>
<feature type="region of interest" description="Disordered" evidence="14">
    <location>
        <begin position="431"/>
        <end position="453"/>
    </location>
</feature>
<dbReference type="EC" id="2.7.11.17" evidence="2"/>
<sequence>MFSWASKASSSSHKESKKSEPPKRKSLLSESNPIAKLFQKMTAQPDSYTNKQNYIFGKTLGAGSFGVVRQARNMKTNENVAVKILLKRALKGEQLQMLYDELAILRKLKHPNIVKFSDWFESKDKFYIVTQLATGGELFDRILQKGKFTEHDAVKIVVQILSAVSYMHSKNVVHRDLKPENVLYLDPSDDSQLVVSDFGIAKELSSENQVIHRAAGSMGYVAPEVLTTSGHGKPCDVWSLGVITYTLLSGYSPFIAESADGFLEEVTRDENTVVFHAPYWNNISTDAKDFIRSALILDPSERPSADELLKHSWIVAKQPKTDDLLPSIKEGFDSKKLRSAMHIVILNNKIKKLRQTYIAEDGESDTDIEENSSSDSTIQRTAIESIQSALRVLSLKPPHEQTPLDRRLTSELKQQAFAQLVLAAKGNKERVLQYQQSTDGNSDDTGSDPPTSK</sequence>
<feature type="compositionally biased region" description="Basic and acidic residues" evidence="14">
    <location>
        <begin position="12"/>
        <end position="23"/>
    </location>
</feature>
<dbReference type="Pfam" id="PF00069">
    <property type="entry name" value="Pkinase"/>
    <property type="match status" value="1"/>
</dbReference>
<dbReference type="InterPro" id="IPR008271">
    <property type="entry name" value="Ser/Thr_kinase_AS"/>
</dbReference>
<feature type="region of interest" description="Disordered" evidence="14">
    <location>
        <begin position="1"/>
        <end position="28"/>
    </location>
</feature>
<proteinExistence type="inferred from homology"/>
<evidence type="ECO:0000256" key="6">
    <source>
        <dbReference type="ARBA" id="ARBA00022741"/>
    </source>
</evidence>
<keyword evidence="5" id="KW-0808">Transferase</keyword>
<dbReference type="InterPro" id="IPR000719">
    <property type="entry name" value="Prot_kinase_dom"/>
</dbReference>
<keyword evidence="7" id="KW-0418">Kinase</keyword>
<dbReference type="SUPFAM" id="SSF56112">
    <property type="entry name" value="Protein kinase-like (PK-like)"/>
    <property type="match status" value="1"/>
</dbReference>
<organism evidence="16 17">
    <name type="scientific">Eremothecium sinecaudum</name>
    <dbReference type="NCBI Taxonomy" id="45286"/>
    <lineage>
        <taxon>Eukaryota</taxon>
        <taxon>Fungi</taxon>
        <taxon>Dikarya</taxon>
        <taxon>Ascomycota</taxon>
        <taxon>Saccharomycotina</taxon>
        <taxon>Saccharomycetes</taxon>
        <taxon>Saccharomycetales</taxon>
        <taxon>Saccharomycetaceae</taxon>
        <taxon>Eremothecium</taxon>
    </lineage>
</organism>
<keyword evidence="3 13" id="KW-0723">Serine/threonine-protein kinase</keyword>
<feature type="compositionally biased region" description="Low complexity" evidence="14">
    <location>
        <begin position="1"/>
        <end position="11"/>
    </location>
</feature>
<dbReference type="InterPro" id="IPR011009">
    <property type="entry name" value="Kinase-like_dom_sf"/>
</dbReference>
<evidence type="ECO:0000256" key="11">
    <source>
        <dbReference type="ARBA" id="ARBA00047430"/>
    </source>
</evidence>
<dbReference type="CDD" id="cd05117">
    <property type="entry name" value="STKc_CAMK"/>
    <property type="match status" value="1"/>
</dbReference>
<feature type="domain" description="Protein kinase" evidence="15">
    <location>
        <begin position="54"/>
        <end position="314"/>
    </location>
</feature>
<evidence type="ECO:0000256" key="14">
    <source>
        <dbReference type="SAM" id="MobiDB-lite"/>
    </source>
</evidence>
<dbReference type="Proteomes" id="UP000243052">
    <property type="component" value="Chromosome vi"/>
</dbReference>
<keyword evidence="4" id="KW-0597">Phosphoprotein</keyword>
<dbReference type="GO" id="GO:0004683">
    <property type="term" value="F:calcium/calmodulin-dependent protein kinase activity"/>
    <property type="evidence" value="ECO:0007669"/>
    <property type="project" value="UniProtKB-EC"/>
</dbReference>
<evidence type="ECO:0000256" key="13">
    <source>
        <dbReference type="RuleBase" id="RU000304"/>
    </source>
</evidence>
<dbReference type="GeneID" id="28725241"/>
<dbReference type="Gene3D" id="1.10.510.10">
    <property type="entry name" value="Transferase(Phosphotransferase) domain 1"/>
    <property type="match status" value="1"/>
</dbReference>
<dbReference type="GO" id="GO:0005516">
    <property type="term" value="F:calmodulin binding"/>
    <property type="evidence" value="ECO:0007669"/>
    <property type="project" value="UniProtKB-KW"/>
</dbReference>
<evidence type="ECO:0000256" key="8">
    <source>
        <dbReference type="ARBA" id="ARBA00022840"/>
    </source>
</evidence>
<comment type="catalytic activity">
    <reaction evidence="10">
        <text>L-threonyl-[protein] + ATP = O-phospho-L-threonyl-[protein] + ADP + H(+)</text>
        <dbReference type="Rhea" id="RHEA:46608"/>
        <dbReference type="Rhea" id="RHEA-COMP:11060"/>
        <dbReference type="Rhea" id="RHEA-COMP:11605"/>
        <dbReference type="ChEBI" id="CHEBI:15378"/>
        <dbReference type="ChEBI" id="CHEBI:30013"/>
        <dbReference type="ChEBI" id="CHEBI:30616"/>
        <dbReference type="ChEBI" id="CHEBI:61977"/>
        <dbReference type="ChEBI" id="CHEBI:456216"/>
        <dbReference type="EC" id="2.7.11.17"/>
    </reaction>
</comment>
<dbReference type="AlphaFoldDB" id="A0A0X8HV22"/>